<sequence length="223" mass="25742">MKYFESFNTITKLLDDNIYEKINIHRKNTLEKYELEVYPEDDKIFKCFEYFDIYKTRVVILGQDPYHGKNQATGLAFGIDNLSPLQPSLKNIEKELLNDLNINLTDKTLEKWAKQNILLLNSSLTVIHGKPGSDVSLWANFTSKIIDFINLNCKGVIFVAWGAFAHNKLKFIDTSKHNLIISSHPSPLSCFKKYKEYPAFIGSKPFSKINDLLKSKNESIINW</sequence>
<comment type="similarity">
    <text evidence="1">Belongs to the uracil-DNA glycosylase (UDG) superfamily. UNG family.</text>
</comment>
<keyword evidence="4" id="KW-0234">DNA repair</keyword>
<evidence type="ECO:0000256" key="5">
    <source>
        <dbReference type="PROSITE-ProRule" id="PRU10072"/>
    </source>
</evidence>
<dbReference type="InterPro" id="IPR005122">
    <property type="entry name" value="Uracil-DNA_glycosylase-like"/>
</dbReference>
<dbReference type="Pfam" id="PF03167">
    <property type="entry name" value="UDG"/>
    <property type="match status" value="1"/>
</dbReference>
<feature type="domain" description="Uracil-DNA glycosylase-like" evidence="6">
    <location>
        <begin position="49"/>
        <end position="213"/>
    </location>
</feature>
<evidence type="ECO:0000313" key="7">
    <source>
        <dbReference type="EMBL" id="UZT29169.1"/>
    </source>
</evidence>
<dbReference type="SMART" id="SM00986">
    <property type="entry name" value="UDG"/>
    <property type="match status" value="1"/>
</dbReference>
<keyword evidence="3" id="KW-0378">Hydrolase</keyword>
<dbReference type="NCBIfam" id="NF003592">
    <property type="entry name" value="PRK05254.1-5"/>
    <property type="match status" value="1"/>
</dbReference>
<evidence type="ECO:0000256" key="3">
    <source>
        <dbReference type="ARBA" id="ARBA00022801"/>
    </source>
</evidence>
<evidence type="ECO:0000256" key="2">
    <source>
        <dbReference type="ARBA" id="ARBA00022763"/>
    </source>
</evidence>
<evidence type="ECO:0000256" key="1">
    <source>
        <dbReference type="ARBA" id="ARBA00008184"/>
    </source>
</evidence>
<feature type="active site" description="Proton acceptor" evidence="5">
    <location>
        <position position="64"/>
    </location>
</feature>
<organism evidence="7">
    <name type="scientific">Nucleocytoviricota sp</name>
    <dbReference type="NCBI Taxonomy" id="2809609"/>
    <lineage>
        <taxon>Viruses</taxon>
        <taxon>Varidnaviria</taxon>
        <taxon>Bamfordvirae</taxon>
        <taxon>Nucleocytoviricota</taxon>
    </lineage>
</organism>
<dbReference type="CDD" id="cd10027">
    <property type="entry name" value="UDG-F1-like"/>
    <property type="match status" value="1"/>
</dbReference>
<dbReference type="PROSITE" id="PS00130">
    <property type="entry name" value="U_DNA_GLYCOSYLASE"/>
    <property type="match status" value="1"/>
</dbReference>
<dbReference type="SMART" id="SM00987">
    <property type="entry name" value="UreE_C"/>
    <property type="match status" value="1"/>
</dbReference>
<dbReference type="GO" id="GO:0004844">
    <property type="term" value="F:uracil DNA N-glycosylase activity"/>
    <property type="evidence" value="ECO:0007669"/>
    <property type="project" value="InterPro"/>
</dbReference>
<dbReference type="PANTHER" id="PTHR11264">
    <property type="entry name" value="URACIL-DNA GLYCOSYLASE"/>
    <property type="match status" value="1"/>
</dbReference>
<dbReference type="SUPFAM" id="SSF52141">
    <property type="entry name" value="Uracil-DNA glycosylase-like"/>
    <property type="match status" value="1"/>
</dbReference>
<protein>
    <submittedName>
        <fullName evidence="7">Uracil-DNA glycosylase</fullName>
    </submittedName>
</protein>
<dbReference type="InterPro" id="IPR002043">
    <property type="entry name" value="UDG_fam1"/>
</dbReference>
<dbReference type="InterPro" id="IPR018085">
    <property type="entry name" value="Ura-DNA_Glyclase_AS"/>
</dbReference>
<reference evidence="7" key="1">
    <citation type="submission" date="2022-11" db="EMBL/GenBank/DDBJ databases">
        <title>Genomics discovery of giant fungal viruses from subsurface oceanic crustal fluids.</title>
        <authorList>
            <person name="Bhattacharjee A.S."/>
            <person name="Schulz F."/>
            <person name="Woyke T."/>
            <person name="Orcutt B.N."/>
            <person name="Matinez Martinez J."/>
        </authorList>
    </citation>
    <scope>NUCLEOTIDE SEQUENCE</scope>
    <source>
        <strain evidence="7">VSAG8.JdFR</strain>
    </source>
</reference>
<dbReference type="EMBL" id="OP765584">
    <property type="protein sequence ID" value="UZT29169.1"/>
    <property type="molecule type" value="Genomic_DNA"/>
</dbReference>
<keyword evidence="2" id="KW-0227">DNA damage</keyword>
<accession>A0A9E8G513</accession>
<dbReference type="GO" id="GO:0097510">
    <property type="term" value="P:base-excision repair, AP site formation via deaminated base removal"/>
    <property type="evidence" value="ECO:0007669"/>
    <property type="project" value="TreeGrafter"/>
</dbReference>
<dbReference type="InterPro" id="IPR036895">
    <property type="entry name" value="Uracil-DNA_glycosylase-like_sf"/>
</dbReference>
<name>A0A9E8G513_9VIRU</name>
<dbReference type="PANTHER" id="PTHR11264:SF6">
    <property type="entry name" value="URACIL-DNA GLYCOSYLASE"/>
    <property type="match status" value="1"/>
</dbReference>
<evidence type="ECO:0000259" key="6">
    <source>
        <dbReference type="SMART" id="SM00986"/>
    </source>
</evidence>
<evidence type="ECO:0000256" key="4">
    <source>
        <dbReference type="ARBA" id="ARBA00023204"/>
    </source>
</evidence>
<proteinExistence type="inferred from homology"/>
<dbReference type="Gene3D" id="3.40.470.10">
    <property type="entry name" value="Uracil-DNA glycosylase-like domain"/>
    <property type="match status" value="1"/>
</dbReference>